<dbReference type="EC" id="3.2.1.1" evidence="4"/>
<keyword evidence="9 15" id="KW-1015">Disulfide bond</keyword>
<evidence type="ECO:0000256" key="5">
    <source>
        <dbReference type="ARBA" id="ARBA00022723"/>
    </source>
</evidence>
<reference evidence="19 20" key="1">
    <citation type="submission" date="2015-04" db="EMBL/GenBank/DDBJ databases">
        <authorList>
            <person name="Heijne W.H."/>
            <person name="Fedorova N.D."/>
            <person name="Nierman W.C."/>
            <person name="Vollebregt A.W."/>
            <person name="Zhao Z."/>
            <person name="Wu L."/>
            <person name="Kumar M."/>
            <person name="Stam H."/>
            <person name="van den Berg M.A."/>
            <person name="Pel H.J."/>
        </authorList>
    </citation>
    <scope>NUCLEOTIDE SEQUENCE [LARGE SCALE GENOMIC DNA]</scope>
    <source>
        <strain evidence="19 20">CBS 393.64</strain>
    </source>
</reference>
<evidence type="ECO:0000256" key="7">
    <source>
        <dbReference type="ARBA" id="ARBA00022801"/>
    </source>
</evidence>
<keyword evidence="12" id="KW-0326">Glycosidase</keyword>
<keyword evidence="7" id="KW-0378">Hydrolase</keyword>
<dbReference type="GeneID" id="25315582"/>
<feature type="disulfide bond" evidence="15">
    <location>
        <begin position="258"/>
        <end position="301"/>
    </location>
</feature>
<evidence type="ECO:0000256" key="4">
    <source>
        <dbReference type="ARBA" id="ARBA00012595"/>
    </source>
</evidence>
<evidence type="ECO:0000256" key="16">
    <source>
        <dbReference type="PIRSR" id="PIRSR001024-5"/>
    </source>
</evidence>
<dbReference type="PANTHER" id="PTHR10357:SF215">
    <property type="entry name" value="ALPHA-AMYLASE 1"/>
    <property type="match status" value="1"/>
</dbReference>
<dbReference type="GO" id="GO:0005509">
    <property type="term" value="F:calcium ion binding"/>
    <property type="evidence" value="ECO:0007669"/>
    <property type="project" value="InterPro"/>
</dbReference>
<proteinExistence type="inferred from homology"/>
<protein>
    <recommendedName>
        <fullName evidence="4">alpha-amylase</fullName>
        <ecNumber evidence="4">3.2.1.1</ecNumber>
    </recommendedName>
</protein>
<feature type="active site" description="Proton donor" evidence="13">
    <location>
        <position position="248"/>
    </location>
</feature>
<dbReference type="InterPro" id="IPR013777">
    <property type="entry name" value="A-amylase-like"/>
</dbReference>
<evidence type="ECO:0000256" key="9">
    <source>
        <dbReference type="ARBA" id="ARBA00023157"/>
    </source>
</evidence>
<dbReference type="FunFam" id="3.20.20.80:FF:000120">
    <property type="entry name" value="Alpha-amylase A"/>
    <property type="match status" value="1"/>
</dbReference>
<feature type="disulfide bond" evidence="15">
    <location>
        <begin position="458"/>
        <end position="493"/>
    </location>
</feature>
<dbReference type="OrthoDB" id="204980at2759"/>
<dbReference type="InterPro" id="IPR006047">
    <property type="entry name" value="GH13_cat_dom"/>
</dbReference>
<feature type="binding site" evidence="16">
    <location>
        <position position="222"/>
    </location>
    <ligand>
        <name>substrate</name>
    </ligand>
</feature>
<evidence type="ECO:0000256" key="13">
    <source>
        <dbReference type="PIRSR" id="PIRSR001024-1"/>
    </source>
</evidence>
<dbReference type="FunFam" id="2.60.40.1180:FF:000037">
    <property type="entry name" value="Alpha-amylase A"/>
    <property type="match status" value="1"/>
</dbReference>
<keyword evidence="5" id="KW-0479">Metal-binding</keyword>
<dbReference type="SUPFAM" id="SSF51445">
    <property type="entry name" value="(Trans)glycosidases"/>
    <property type="match status" value="1"/>
</dbReference>
<dbReference type="SUPFAM" id="SSF51011">
    <property type="entry name" value="Glycosyl hydrolase domain"/>
    <property type="match status" value="1"/>
</dbReference>
<dbReference type="STRING" id="1408163.A0A0F4YYN2"/>
<keyword evidence="20" id="KW-1185">Reference proteome</keyword>
<evidence type="ECO:0000256" key="8">
    <source>
        <dbReference type="ARBA" id="ARBA00022837"/>
    </source>
</evidence>
<evidence type="ECO:0000256" key="2">
    <source>
        <dbReference type="ARBA" id="ARBA00001913"/>
    </source>
</evidence>
<comment type="caution">
    <text evidence="19">The sequence shown here is derived from an EMBL/GenBank/DDBJ whole genome shotgun (WGS) entry which is preliminary data.</text>
</comment>
<dbReference type="Pfam" id="PF09260">
    <property type="entry name" value="A_amylase_dom_C"/>
    <property type="match status" value="1"/>
</dbReference>
<dbReference type="PANTHER" id="PTHR10357">
    <property type="entry name" value="ALPHA-AMYLASE FAMILY MEMBER"/>
    <property type="match status" value="1"/>
</dbReference>
<accession>A0A0F4YYN2</accession>
<evidence type="ECO:0000256" key="15">
    <source>
        <dbReference type="PIRSR" id="PIRSR001024-4"/>
    </source>
</evidence>
<dbReference type="Gene3D" id="3.20.20.80">
    <property type="entry name" value="Glycosidases"/>
    <property type="match status" value="1"/>
</dbReference>
<dbReference type="GO" id="GO:0004556">
    <property type="term" value="F:alpha-amylase activity"/>
    <property type="evidence" value="ECO:0007669"/>
    <property type="project" value="UniProtKB-EC"/>
</dbReference>
<evidence type="ECO:0000256" key="11">
    <source>
        <dbReference type="ARBA" id="ARBA00023277"/>
    </source>
</evidence>
<dbReference type="EMBL" id="LASV01000128">
    <property type="protein sequence ID" value="KKA22728.1"/>
    <property type="molecule type" value="Genomic_DNA"/>
</dbReference>
<keyword evidence="11" id="KW-0119">Carbohydrate metabolism</keyword>
<dbReference type="Pfam" id="PF00128">
    <property type="entry name" value="Alpha-amylase"/>
    <property type="match status" value="2"/>
</dbReference>
<feature type="disulfide bond" evidence="15">
    <location>
        <begin position="48"/>
        <end position="56"/>
    </location>
</feature>
<evidence type="ECO:0000256" key="6">
    <source>
        <dbReference type="ARBA" id="ARBA00022729"/>
    </source>
</evidence>
<comment type="similarity">
    <text evidence="3">Belongs to the glycosyl hydrolase 13 family.</text>
</comment>
<dbReference type="RefSeq" id="XP_013329340.1">
    <property type="nucleotide sequence ID" value="XM_013473886.1"/>
</dbReference>
<dbReference type="SMR" id="A0A0F4YYN2"/>
<gene>
    <name evidence="19" type="ORF">T310_3232</name>
</gene>
<comment type="cofactor">
    <cofactor evidence="2">
        <name>Ca(2+)</name>
        <dbReference type="ChEBI" id="CHEBI:29108"/>
    </cofactor>
</comment>
<dbReference type="SMART" id="SM00642">
    <property type="entry name" value="Aamy"/>
    <property type="match status" value="1"/>
</dbReference>
<dbReference type="Proteomes" id="UP000053958">
    <property type="component" value="Unassembled WGS sequence"/>
</dbReference>
<feature type="signal peptide" evidence="17">
    <location>
        <begin position="1"/>
        <end position="18"/>
    </location>
</feature>
<evidence type="ECO:0000256" key="10">
    <source>
        <dbReference type="ARBA" id="ARBA00023180"/>
    </source>
</evidence>
<dbReference type="InterPro" id="IPR013780">
    <property type="entry name" value="Glyco_hydro_b"/>
</dbReference>
<evidence type="ECO:0000256" key="14">
    <source>
        <dbReference type="PIRSR" id="PIRSR001024-2"/>
    </source>
</evidence>
<feature type="disulfide bond" evidence="15">
    <location>
        <begin position="168"/>
        <end position="182"/>
    </location>
</feature>
<sequence length="495" mass="55716">MKLPLFIASTALTSAVLAADAADWRSRSIYQLLTDRFSRPDGSTTAPCVTEDRRYCGGTFQGIIKQLDYIQRMGFTAIWISPVTHQLEGRTPYGEAYHGYWQQDLYKLNSHFGSPDDLRELAEELHRRDMYLMLDVVVNHNGWNGSASTVDYSVFHPFNKKEYYHDYCPILDWSNQTQVEDCWIGDNLVSCPDLYTQHPHVRREYQSWISDLVRDYSVDGLRIDTAREVEKDFFLGFVSASGVFATGEVMVNDANEACPYQPYLGSFLNYPAYYSLIDAFKSPSGNISSLVNQINLVKSTCLDTTVLGSFSENHDNPRFANYTADLSLAKNVIAFTMLADGIPIIYAGQEQHYSGGNDPNNREALWLSGYDTSAPLYQHVAQLNRLRSHAARQSPTYLTYKNQPIYSDSTTLAMRKGFDGQQVITVLSNLGTSGPKYVLSLGNTGYQRGQELVEVLTCTHVTVDDNGNVPVQMEQGLPRVFYPEHQLRGSGLCDL</sequence>
<evidence type="ECO:0000256" key="12">
    <source>
        <dbReference type="ARBA" id="ARBA00023295"/>
    </source>
</evidence>
<feature type="chain" id="PRO_5002482319" description="alpha-amylase" evidence="17">
    <location>
        <begin position="19"/>
        <end position="495"/>
    </location>
</feature>
<dbReference type="InterPro" id="IPR017853">
    <property type="entry name" value="GH"/>
</dbReference>
<evidence type="ECO:0000256" key="1">
    <source>
        <dbReference type="ARBA" id="ARBA00000548"/>
    </source>
</evidence>
<dbReference type="CDD" id="cd11319">
    <property type="entry name" value="AmyAc_euk_AmyA"/>
    <property type="match status" value="1"/>
</dbReference>
<name>A0A0F4YYN2_RASE3</name>
<feature type="binding site" evidence="16">
    <location>
        <position position="101"/>
    </location>
    <ligand>
        <name>substrate</name>
    </ligand>
</feature>
<evidence type="ECO:0000259" key="18">
    <source>
        <dbReference type="SMART" id="SM00642"/>
    </source>
</evidence>
<dbReference type="PIRSF" id="PIRSF001024">
    <property type="entry name" value="Alph-amyl_fung"/>
    <property type="match status" value="1"/>
</dbReference>
<feature type="binding site" evidence="16">
    <location>
        <position position="315"/>
    </location>
    <ligand>
        <name>substrate</name>
    </ligand>
</feature>
<dbReference type="InterPro" id="IPR015340">
    <property type="entry name" value="A_amylase_C_dom"/>
</dbReference>
<evidence type="ECO:0000256" key="17">
    <source>
        <dbReference type="SAM" id="SignalP"/>
    </source>
</evidence>
<comment type="catalytic activity">
    <reaction evidence="1">
        <text>Endohydrolysis of (1-&gt;4)-alpha-D-glucosidic linkages in polysaccharides containing three or more (1-&gt;4)-alpha-linked D-glucose units.</text>
        <dbReference type="EC" id="3.2.1.1"/>
    </reaction>
</comment>
<feature type="binding site" evidence="16">
    <location>
        <position position="362"/>
    </location>
    <ligand>
        <name>substrate</name>
    </ligand>
</feature>
<dbReference type="GO" id="GO:0016052">
    <property type="term" value="P:carbohydrate catabolic process"/>
    <property type="evidence" value="ECO:0007669"/>
    <property type="project" value="InterPro"/>
</dbReference>
<evidence type="ECO:0000313" key="20">
    <source>
        <dbReference type="Proteomes" id="UP000053958"/>
    </source>
</evidence>
<dbReference type="AlphaFoldDB" id="A0A0F4YYN2"/>
<feature type="site" description="Transition state stabilizer" evidence="14">
    <location>
        <position position="315"/>
    </location>
</feature>
<feature type="domain" description="Glycosyl hydrolase family 13 catalytic" evidence="18">
    <location>
        <begin position="31"/>
        <end position="387"/>
    </location>
</feature>
<evidence type="ECO:0000313" key="19">
    <source>
        <dbReference type="EMBL" id="KKA22728.1"/>
    </source>
</evidence>
<keyword evidence="10" id="KW-0325">Glycoprotein</keyword>
<keyword evidence="6 17" id="KW-0732">Signal</keyword>
<dbReference type="Gene3D" id="2.60.40.1180">
    <property type="entry name" value="Golgi alpha-mannosidase II"/>
    <property type="match status" value="1"/>
</dbReference>
<evidence type="ECO:0000256" key="3">
    <source>
        <dbReference type="ARBA" id="ARBA00008061"/>
    </source>
</evidence>
<feature type="binding site" evidence="16">
    <location>
        <position position="140"/>
    </location>
    <ligand>
        <name>substrate</name>
    </ligand>
</feature>
<organism evidence="19 20">
    <name type="scientific">Rasamsonia emersonii (strain ATCC 16479 / CBS 393.64 / IMI 116815)</name>
    <dbReference type="NCBI Taxonomy" id="1408163"/>
    <lineage>
        <taxon>Eukaryota</taxon>
        <taxon>Fungi</taxon>
        <taxon>Dikarya</taxon>
        <taxon>Ascomycota</taxon>
        <taxon>Pezizomycotina</taxon>
        <taxon>Eurotiomycetes</taxon>
        <taxon>Eurotiomycetidae</taxon>
        <taxon>Eurotiales</taxon>
        <taxon>Trichocomaceae</taxon>
        <taxon>Rasamsonia</taxon>
    </lineage>
</organism>
<keyword evidence="8" id="KW-0106">Calcium</keyword>
<feature type="active site" description="Nucleophile" evidence="13">
    <location>
        <position position="224"/>
    </location>
</feature>